<keyword evidence="9 15" id="KW-0418">Kinase</keyword>
<evidence type="ECO:0000256" key="3">
    <source>
        <dbReference type="ARBA" id="ARBA00010327"/>
    </source>
</evidence>
<dbReference type="InterPro" id="IPR022826">
    <property type="entry name" value="KDO_kinase"/>
</dbReference>
<dbReference type="Pfam" id="PF06293">
    <property type="entry name" value="Kdo"/>
    <property type="match status" value="1"/>
</dbReference>
<dbReference type="GO" id="GO:0016773">
    <property type="term" value="F:phosphotransferase activity, alcohol group as acceptor"/>
    <property type="evidence" value="ECO:0007669"/>
    <property type="project" value="InterPro"/>
</dbReference>
<sequence length="238" mass="26926">MYELRSGRVSFFISEAAPQTDALLQGRSPEDIALLFDEAWLKAHAQELTFKGGRGQTLLFTLDGQNLVLRRYRRGGLWGKIIKTRFCRFFALSRRALLELDLIDAMLDLGLPVPPALIAREERSWCWRQNALLSVQVPGSQNLAEILAARSLTASECTHIGETLARFFNQGVLHTDLNIRNILLDAAGQCVLIDFDKCFLKSELGAGEVQQMLSRLERSFLKEQGRRPDLCFKPDDFI</sequence>
<evidence type="ECO:0000256" key="6">
    <source>
        <dbReference type="ARBA" id="ARBA00022519"/>
    </source>
</evidence>
<keyword evidence="6" id="KW-0997">Cell inner membrane</keyword>
<dbReference type="GO" id="GO:0009103">
    <property type="term" value="P:lipopolysaccharide biosynthetic process"/>
    <property type="evidence" value="ECO:0007669"/>
    <property type="project" value="UniProtKB-KW"/>
</dbReference>
<evidence type="ECO:0000256" key="9">
    <source>
        <dbReference type="ARBA" id="ARBA00022777"/>
    </source>
</evidence>
<protein>
    <recommendedName>
        <fullName evidence="13">3-deoxy-D-manno-octulosonic acid kinase</fullName>
        <ecNumber evidence="4">2.7.1.166</ecNumber>
    </recommendedName>
</protein>
<keyword evidence="10" id="KW-0067">ATP-binding</keyword>
<comment type="subcellular location">
    <subcellularLocation>
        <location evidence="1">Cell inner membrane</location>
        <topology evidence="1">Peripheral membrane protein</topology>
        <orientation evidence="1">Cytoplasmic side</orientation>
    </subcellularLocation>
</comment>
<evidence type="ECO:0000256" key="11">
    <source>
        <dbReference type="ARBA" id="ARBA00022985"/>
    </source>
</evidence>
<reference evidence="15" key="2">
    <citation type="journal article" date="2021" name="PeerJ">
        <title>Extensive microbial diversity within the chicken gut microbiome revealed by metagenomics and culture.</title>
        <authorList>
            <person name="Gilroy R."/>
            <person name="Ravi A."/>
            <person name="Getino M."/>
            <person name="Pursley I."/>
            <person name="Horton D.L."/>
            <person name="Alikhan N.F."/>
            <person name="Baker D."/>
            <person name="Gharbi K."/>
            <person name="Hall N."/>
            <person name="Watson M."/>
            <person name="Adriaenssens E.M."/>
            <person name="Foster-Nyarko E."/>
            <person name="Jarju S."/>
            <person name="Secka A."/>
            <person name="Antonio M."/>
            <person name="Oren A."/>
            <person name="Chaudhuri R.R."/>
            <person name="La Ragione R."/>
            <person name="Hildebrand F."/>
            <person name="Pallen M.J."/>
        </authorList>
    </citation>
    <scope>NUCLEOTIDE SEQUENCE</scope>
    <source>
        <strain evidence="15">17213</strain>
    </source>
</reference>
<dbReference type="Proteomes" id="UP000823631">
    <property type="component" value="Unassembled WGS sequence"/>
</dbReference>
<dbReference type="NCBIfam" id="NF002475">
    <property type="entry name" value="PRK01723.1"/>
    <property type="match status" value="1"/>
</dbReference>
<evidence type="ECO:0000313" key="16">
    <source>
        <dbReference type="Proteomes" id="UP000823631"/>
    </source>
</evidence>
<dbReference type="Gene3D" id="1.10.510.10">
    <property type="entry name" value="Transferase(Phosphotransferase) domain 1"/>
    <property type="match status" value="1"/>
</dbReference>
<evidence type="ECO:0000256" key="13">
    <source>
        <dbReference type="ARBA" id="ARBA00029511"/>
    </source>
</evidence>
<dbReference type="SUPFAM" id="SSF56112">
    <property type="entry name" value="Protein kinase-like (PK-like)"/>
    <property type="match status" value="1"/>
</dbReference>
<proteinExistence type="inferred from homology"/>
<keyword evidence="7 15" id="KW-0808">Transferase</keyword>
<reference evidence="15" key="1">
    <citation type="submission" date="2020-10" db="EMBL/GenBank/DDBJ databases">
        <authorList>
            <person name="Gilroy R."/>
        </authorList>
    </citation>
    <scope>NUCLEOTIDE SEQUENCE</scope>
    <source>
        <strain evidence="15">17213</strain>
    </source>
</reference>
<keyword evidence="5" id="KW-1003">Cell membrane</keyword>
<dbReference type="GO" id="GO:0016301">
    <property type="term" value="F:kinase activity"/>
    <property type="evidence" value="ECO:0007669"/>
    <property type="project" value="UniProtKB-KW"/>
</dbReference>
<name>A0A9D9DCG4_9GAMM</name>
<organism evidence="15 16">
    <name type="scientific">Candidatus Avisuccinivibrio stercorigallinarum</name>
    <dbReference type="NCBI Taxonomy" id="2840704"/>
    <lineage>
        <taxon>Bacteria</taxon>
        <taxon>Pseudomonadati</taxon>
        <taxon>Pseudomonadota</taxon>
        <taxon>Gammaproteobacteria</taxon>
        <taxon>Aeromonadales</taxon>
        <taxon>Succinivibrionaceae</taxon>
        <taxon>Succinivibrionaceae incertae sedis</taxon>
        <taxon>Candidatus Avisuccinivibrio</taxon>
    </lineage>
</organism>
<accession>A0A9D9DCG4</accession>
<evidence type="ECO:0000256" key="14">
    <source>
        <dbReference type="ARBA" id="ARBA00034417"/>
    </source>
</evidence>
<evidence type="ECO:0000256" key="5">
    <source>
        <dbReference type="ARBA" id="ARBA00022475"/>
    </source>
</evidence>
<evidence type="ECO:0000256" key="12">
    <source>
        <dbReference type="ARBA" id="ARBA00023136"/>
    </source>
</evidence>
<dbReference type="EMBL" id="JADINH010000131">
    <property type="protein sequence ID" value="MBO8415934.1"/>
    <property type="molecule type" value="Genomic_DNA"/>
</dbReference>
<keyword evidence="12" id="KW-0472">Membrane</keyword>
<dbReference type="EC" id="2.7.1.166" evidence="4"/>
<dbReference type="AlphaFoldDB" id="A0A9D9DCG4"/>
<dbReference type="HAMAP" id="MF_00521">
    <property type="entry name" value="KDO_kinase"/>
    <property type="match status" value="1"/>
</dbReference>
<comment type="catalytic activity">
    <reaction evidence="14">
        <text>an alpha-Kdo-(2-&gt;6)-lipid IVA + ATP = a 4-O-phospho-alpha-Kdo-(2-&gt;6)-lipid IVA + ADP + H(+)</text>
        <dbReference type="Rhea" id="RHEA:74271"/>
        <dbReference type="ChEBI" id="CHEBI:15378"/>
        <dbReference type="ChEBI" id="CHEBI:30616"/>
        <dbReference type="ChEBI" id="CHEBI:176428"/>
        <dbReference type="ChEBI" id="CHEBI:193140"/>
        <dbReference type="ChEBI" id="CHEBI:456216"/>
        <dbReference type="EC" id="2.7.1.166"/>
    </reaction>
</comment>
<evidence type="ECO:0000256" key="1">
    <source>
        <dbReference type="ARBA" id="ARBA00004515"/>
    </source>
</evidence>
<dbReference type="GO" id="GO:0005886">
    <property type="term" value="C:plasma membrane"/>
    <property type="evidence" value="ECO:0007669"/>
    <property type="project" value="UniProtKB-SubCell"/>
</dbReference>
<dbReference type="GO" id="GO:0005524">
    <property type="term" value="F:ATP binding"/>
    <property type="evidence" value="ECO:0007669"/>
    <property type="project" value="UniProtKB-KW"/>
</dbReference>
<evidence type="ECO:0000256" key="7">
    <source>
        <dbReference type="ARBA" id="ARBA00022679"/>
    </source>
</evidence>
<dbReference type="InterPro" id="IPR011009">
    <property type="entry name" value="Kinase-like_dom_sf"/>
</dbReference>
<comment type="caution">
    <text evidence="15">The sequence shown here is derived from an EMBL/GenBank/DDBJ whole genome shotgun (WGS) entry which is preliminary data.</text>
</comment>
<gene>
    <name evidence="15" type="ORF">IAB19_06110</name>
</gene>
<evidence type="ECO:0000256" key="10">
    <source>
        <dbReference type="ARBA" id="ARBA00022840"/>
    </source>
</evidence>
<comment type="pathway">
    <text evidence="2">Bacterial outer membrane biogenesis; LPS core biosynthesis.</text>
</comment>
<evidence type="ECO:0000256" key="2">
    <source>
        <dbReference type="ARBA" id="ARBA00004713"/>
    </source>
</evidence>
<keyword evidence="11" id="KW-0448">Lipopolysaccharide biosynthesis</keyword>
<comment type="similarity">
    <text evidence="3">Belongs to the protein kinase superfamily. KdkA/RfaP family.</text>
</comment>
<evidence type="ECO:0000313" key="15">
    <source>
        <dbReference type="EMBL" id="MBO8415934.1"/>
    </source>
</evidence>
<feature type="non-terminal residue" evidence="15">
    <location>
        <position position="238"/>
    </location>
</feature>
<keyword evidence="8" id="KW-0547">Nucleotide-binding</keyword>
<evidence type="ECO:0000256" key="4">
    <source>
        <dbReference type="ARBA" id="ARBA00011988"/>
    </source>
</evidence>
<evidence type="ECO:0000256" key="8">
    <source>
        <dbReference type="ARBA" id="ARBA00022741"/>
    </source>
</evidence>